<dbReference type="EMBL" id="MU070160">
    <property type="protein sequence ID" value="KAF5829437.1"/>
    <property type="molecule type" value="Genomic_DNA"/>
</dbReference>
<evidence type="ECO:0000313" key="1">
    <source>
        <dbReference type="EMBL" id="KAF5829437.1"/>
    </source>
</evidence>
<sequence length="120" mass="13535">MQCFCYERTPGVACAFAIITDTAESIDHKALHFNHLHALDHTHHAVHQSKSSNRWQMNPRHASGHAGVTLKPKHSRDAFGMRRPLKQAGSSTTTWSVCFFAHRRHTEAHPAGQAFCQRRA</sequence>
<dbReference type="Proteomes" id="UP000815325">
    <property type="component" value="Unassembled WGS sequence"/>
</dbReference>
<organism evidence="1 2">
    <name type="scientific">Dunaliella salina</name>
    <name type="common">Green alga</name>
    <name type="synonym">Protococcus salinus</name>
    <dbReference type="NCBI Taxonomy" id="3046"/>
    <lineage>
        <taxon>Eukaryota</taxon>
        <taxon>Viridiplantae</taxon>
        <taxon>Chlorophyta</taxon>
        <taxon>core chlorophytes</taxon>
        <taxon>Chlorophyceae</taxon>
        <taxon>CS clade</taxon>
        <taxon>Chlamydomonadales</taxon>
        <taxon>Dunaliellaceae</taxon>
        <taxon>Dunaliella</taxon>
    </lineage>
</organism>
<protein>
    <recommendedName>
        <fullName evidence="3">Encoded protein</fullName>
    </recommendedName>
</protein>
<accession>A0ABQ7G4A0</accession>
<proteinExistence type="predicted"/>
<reference evidence="1" key="1">
    <citation type="submission" date="2017-08" db="EMBL/GenBank/DDBJ databases">
        <authorList>
            <person name="Polle J.E."/>
            <person name="Barry K."/>
            <person name="Cushman J."/>
            <person name="Schmutz J."/>
            <person name="Tran D."/>
            <person name="Hathwaick L.T."/>
            <person name="Yim W.C."/>
            <person name="Jenkins J."/>
            <person name="Mckie-Krisberg Z.M."/>
            <person name="Prochnik S."/>
            <person name="Lindquist E."/>
            <person name="Dockter R.B."/>
            <person name="Adam C."/>
            <person name="Molina H."/>
            <person name="Bunkerborg J."/>
            <person name="Jin E."/>
            <person name="Buchheim M."/>
            <person name="Magnuson J."/>
        </authorList>
    </citation>
    <scope>NUCLEOTIDE SEQUENCE</scope>
    <source>
        <strain evidence="1">CCAP 19/18</strain>
    </source>
</reference>
<keyword evidence="2" id="KW-1185">Reference proteome</keyword>
<name>A0ABQ7G4A0_DUNSA</name>
<evidence type="ECO:0000313" key="2">
    <source>
        <dbReference type="Proteomes" id="UP000815325"/>
    </source>
</evidence>
<comment type="caution">
    <text evidence="1">The sequence shown here is derived from an EMBL/GenBank/DDBJ whole genome shotgun (WGS) entry which is preliminary data.</text>
</comment>
<evidence type="ECO:0008006" key="3">
    <source>
        <dbReference type="Google" id="ProtNLM"/>
    </source>
</evidence>
<gene>
    <name evidence="1" type="ORF">DUNSADRAFT_16080</name>
</gene>